<dbReference type="EMBL" id="AMQN01007202">
    <property type="status" value="NOT_ANNOTATED_CDS"/>
    <property type="molecule type" value="Genomic_DNA"/>
</dbReference>
<evidence type="ECO:0000256" key="3">
    <source>
        <dbReference type="ARBA" id="ARBA00022927"/>
    </source>
</evidence>
<dbReference type="PANTHER" id="PTHR19305:SF9">
    <property type="entry name" value="SYNAPTOSOMAL-ASSOCIATED PROTEIN 29"/>
    <property type="match status" value="1"/>
</dbReference>
<feature type="region of interest" description="Disordered" evidence="5">
    <location>
        <begin position="1"/>
        <end position="44"/>
    </location>
</feature>
<dbReference type="PANTHER" id="PTHR19305">
    <property type="entry name" value="SYNAPTOSOMAL ASSOCIATED PROTEIN"/>
    <property type="match status" value="1"/>
</dbReference>
<evidence type="ECO:0000256" key="5">
    <source>
        <dbReference type="SAM" id="MobiDB-lite"/>
    </source>
</evidence>
<feature type="region of interest" description="Disordered" evidence="5">
    <location>
        <begin position="180"/>
        <end position="205"/>
    </location>
</feature>
<feature type="domain" description="T-SNARE coiled-coil homology" evidence="6">
    <location>
        <begin position="207"/>
        <end position="269"/>
    </location>
</feature>
<organism evidence="7">
    <name type="scientific">Capitella teleta</name>
    <name type="common">Polychaete worm</name>
    <dbReference type="NCBI Taxonomy" id="283909"/>
    <lineage>
        <taxon>Eukaryota</taxon>
        <taxon>Metazoa</taxon>
        <taxon>Spiralia</taxon>
        <taxon>Lophotrochozoa</taxon>
        <taxon>Annelida</taxon>
        <taxon>Polychaeta</taxon>
        <taxon>Sedentaria</taxon>
        <taxon>Scolecida</taxon>
        <taxon>Capitellidae</taxon>
        <taxon>Capitella</taxon>
    </lineage>
</organism>
<protein>
    <recommendedName>
        <fullName evidence="6">t-SNARE coiled-coil homology domain-containing protein</fullName>
    </recommendedName>
</protein>
<dbReference type="PROSITE" id="PS50192">
    <property type="entry name" value="T_SNARE"/>
    <property type="match status" value="2"/>
</dbReference>
<dbReference type="GO" id="GO:0015031">
    <property type="term" value="P:protein transport"/>
    <property type="evidence" value="ECO:0007669"/>
    <property type="project" value="UniProtKB-KW"/>
</dbReference>
<reference evidence="7 9" key="2">
    <citation type="journal article" date="2013" name="Nature">
        <title>Insights into bilaterian evolution from three spiralian genomes.</title>
        <authorList>
            <person name="Simakov O."/>
            <person name="Marletaz F."/>
            <person name="Cho S.J."/>
            <person name="Edsinger-Gonzales E."/>
            <person name="Havlak P."/>
            <person name="Hellsten U."/>
            <person name="Kuo D.H."/>
            <person name="Larsson T."/>
            <person name="Lv J."/>
            <person name="Arendt D."/>
            <person name="Savage R."/>
            <person name="Osoegawa K."/>
            <person name="de Jong P."/>
            <person name="Grimwood J."/>
            <person name="Chapman J.A."/>
            <person name="Shapiro H."/>
            <person name="Aerts A."/>
            <person name="Otillar R.P."/>
            <person name="Terry A.Y."/>
            <person name="Boore J.L."/>
            <person name="Grigoriev I.V."/>
            <person name="Lindberg D.R."/>
            <person name="Seaver E.C."/>
            <person name="Weisblat D.A."/>
            <person name="Putnam N.H."/>
            <person name="Rokhsar D.S."/>
        </authorList>
    </citation>
    <scope>NUCLEOTIDE SEQUENCE</scope>
    <source>
        <strain evidence="7 9">I ESC-2004</strain>
    </source>
</reference>
<dbReference type="STRING" id="283909.R7ULC1"/>
<proteinExistence type="inferred from homology"/>
<evidence type="ECO:0000256" key="4">
    <source>
        <dbReference type="ARBA" id="ARBA00023054"/>
    </source>
</evidence>
<accession>R7ULC1</accession>
<evidence type="ECO:0000313" key="9">
    <source>
        <dbReference type="Proteomes" id="UP000014760"/>
    </source>
</evidence>
<dbReference type="GO" id="GO:0005484">
    <property type="term" value="F:SNAP receptor activity"/>
    <property type="evidence" value="ECO:0007669"/>
    <property type="project" value="TreeGrafter"/>
</dbReference>
<reference evidence="8" key="3">
    <citation type="submission" date="2015-06" db="UniProtKB">
        <authorList>
            <consortium name="EnsemblMetazoa"/>
        </authorList>
    </citation>
    <scope>IDENTIFICATION</scope>
</reference>
<reference evidence="9" key="1">
    <citation type="submission" date="2012-12" db="EMBL/GenBank/DDBJ databases">
        <authorList>
            <person name="Hellsten U."/>
            <person name="Grimwood J."/>
            <person name="Chapman J.A."/>
            <person name="Shapiro H."/>
            <person name="Aerts A."/>
            <person name="Otillar R.P."/>
            <person name="Terry A.Y."/>
            <person name="Boore J.L."/>
            <person name="Simakov O."/>
            <person name="Marletaz F."/>
            <person name="Cho S.-J."/>
            <person name="Edsinger-Gonzales E."/>
            <person name="Havlak P."/>
            <person name="Kuo D.-H."/>
            <person name="Larsson T."/>
            <person name="Lv J."/>
            <person name="Arendt D."/>
            <person name="Savage R."/>
            <person name="Osoegawa K."/>
            <person name="de Jong P."/>
            <person name="Lindberg D.R."/>
            <person name="Seaver E.C."/>
            <person name="Weisblat D.A."/>
            <person name="Putnam N.H."/>
            <person name="Grigoriev I.V."/>
            <person name="Rokhsar D.S."/>
        </authorList>
    </citation>
    <scope>NUCLEOTIDE SEQUENCE</scope>
    <source>
        <strain evidence="9">I ESC-2004</strain>
    </source>
</reference>
<dbReference type="GO" id="GO:0019905">
    <property type="term" value="F:syntaxin binding"/>
    <property type="evidence" value="ECO:0007669"/>
    <property type="project" value="TreeGrafter"/>
</dbReference>
<dbReference type="InterPro" id="IPR000727">
    <property type="entry name" value="T_SNARE_dom"/>
</dbReference>
<dbReference type="GO" id="GO:0016082">
    <property type="term" value="P:synaptic vesicle priming"/>
    <property type="evidence" value="ECO:0007669"/>
    <property type="project" value="TreeGrafter"/>
</dbReference>
<keyword evidence="2" id="KW-0813">Transport</keyword>
<dbReference type="EMBL" id="KB300220">
    <property type="protein sequence ID" value="ELU07010.1"/>
    <property type="molecule type" value="Genomic_DNA"/>
</dbReference>
<feature type="domain" description="T-SNARE coiled-coil homology" evidence="6">
    <location>
        <begin position="61"/>
        <end position="123"/>
    </location>
</feature>
<gene>
    <name evidence="7" type="ORF">CAPTEDRAFT_19521</name>
</gene>
<dbReference type="AlphaFoldDB" id="R7ULC1"/>
<dbReference type="SUPFAM" id="SSF58038">
    <property type="entry name" value="SNARE fusion complex"/>
    <property type="match status" value="2"/>
</dbReference>
<dbReference type="GO" id="GO:0031629">
    <property type="term" value="P:synaptic vesicle fusion to presynaptic active zone membrane"/>
    <property type="evidence" value="ECO:0007669"/>
    <property type="project" value="TreeGrafter"/>
</dbReference>
<dbReference type="FunCoup" id="R7ULC1">
    <property type="interactions" value="812"/>
</dbReference>
<keyword evidence="4" id="KW-0175">Coiled coil</keyword>
<evidence type="ECO:0000256" key="2">
    <source>
        <dbReference type="ARBA" id="ARBA00022448"/>
    </source>
</evidence>
<sequence>MAYSSGKNPFEEDDSWGGSSGVKNRYVTSGGPGTSPFDDDVGDDEFLRSKTRLEQAQDMKQNSMNNQLDSTRRALAAIYDSEAVGVSTAEELVHQGEQLDNVETKTDKINQDMRTSQRHLTSIKSVFGGIKNWWKGEDKKVEEVKPPPKRESRLQSTLDEAPEHMRAANREHPAMRVKTDTSGFYDDADSGAAEYSQPQKKKSQAFQEYDRQFNENIDEMSTGMGRLKSLAMGLGDEIATQNDQLDRINVKVERADIKLRDQNRQMNHILK</sequence>
<dbReference type="FunFam" id="1.20.5.110:FF:000041">
    <property type="entry name" value="Synaptosomal-associated protein 29"/>
    <property type="match status" value="1"/>
</dbReference>
<keyword evidence="3" id="KW-0653">Protein transport</keyword>
<comment type="similarity">
    <text evidence="1">Belongs to the SNAP-25 family.</text>
</comment>
<evidence type="ECO:0000259" key="6">
    <source>
        <dbReference type="PROSITE" id="PS50192"/>
    </source>
</evidence>
<dbReference type="EnsemblMetazoa" id="CapteT19521">
    <property type="protein sequence ID" value="CapteP19521"/>
    <property type="gene ID" value="CapteG19521"/>
</dbReference>
<dbReference type="CDD" id="cd15887">
    <property type="entry name" value="SNARE_SNAP29N"/>
    <property type="match status" value="1"/>
</dbReference>
<evidence type="ECO:0000313" key="8">
    <source>
        <dbReference type="EnsemblMetazoa" id="CapteP19521"/>
    </source>
</evidence>
<dbReference type="CDD" id="cd15856">
    <property type="entry name" value="SNARE_SNAP29C"/>
    <property type="match status" value="1"/>
</dbReference>
<evidence type="ECO:0000256" key="1">
    <source>
        <dbReference type="ARBA" id="ARBA00009480"/>
    </source>
</evidence>
<dbReference type="GO" id="GO:0098793">
    <property type="term" value="C:presynapse"/>
    <property type="evidence" value="ECO:0007669"/>
    <property type="project" value="GOC"/>
</dbReference>
<dbReference type="GO" id="GO:0005886">
    <property type="term" value="C:plasma membrane"/>
    <property type="evidence" value="ECO:0007669"/>
    <property type="project" value="TreeGrafter"/>
</dbReference>
<dbReference type="HOGENOM" id="CLU_069907_0_0_1"/>
<dbReference type="Proteomes" id="UP000014760">
    <property type="component" value="Unassembled WGS sequence"/>
</dbReference>
<name>R7ULC1_CAPTE</name>
<dbReference type="Gene3D" id="1.20.5.110">
    <property type="match status" value="2"/>
</dbReference>
<dbReference type="GO" id="GO:0031201">
    <property type="term" value="C:SNARE complex"/>
    <property type="evidence" value="ECO:0007669"/>
    <property type="project" value="TreeGrafter"/>
</dbReference>
<feature type="compositionally biased region" description="Basic and acidic residues" evidence="5">
    <location>
        <begin position="140"/>
        <end position="153"/>
    </location>
</feature>
<feature type="region of interest" description="Disordered" evidence="5">
    <location>
        <begin position="140"/>
        <end position="162"/>
    </location>
</feature>
<dbReference type="OrthoDB" id="18679at2759"/>
<evidence type="ECO:0000313" key="7">
    <source>
        <dbReference type="EMBL" id="ELU07010.1"/>
    </source>
</evidence>
<dbReference type="SMART" id="SM00397">
    <property type="entry name" value="t_SNARE"/>
    <property type="match status" value="2"/>
</dbReference>
<keyword evidence="9" id="KW-1185">Reference proteome</keyword>
<dbReference type="OMA" id="TKMSLMM"/>